<accession>A0AAD5UZW2</accession>
<protein>
    <recommendedName>
        <fullName evidence="3">F-box domain-containing protein</fullName>
    </recommendedName>
</protein>
<organism evidence="1 2">
    <name type="scientific">Meripilus lineatus</name>
    <dbReference type="NCBI Taxonomy" id="2056292"/>
    <lineage>
        <taxon>Eukaryota</taxon>
        <taxon>Fungi</taxon>
        <taxon>Dikarya</taxon>
        <taxon>Basidiomycota</taxon>
        <taxon>Agaricomycotina</taxon>
        <taxon>Agaricomycetes</taxon>
        <taxon>Polyporales</taxon>
        <taxon>Meripilaceae</taxon>
        <taxon>Meripilus</taxon>
    </lineage>
</organism>
<dbReference type="EMBL" id="JANAWD010000275">
    <property type="protein sequence ID" value="KAJ3482383.1"/>
    <property type="molecule type" value="Genomic_DNA"/>
</dbReference>
<gene>
    <name evidence="1" type="ORF">NLI96_g7002</name>
</gene>
<name>A0AAD5UZW2_9APHY</name>
<reference evidence="1" key="1">
    <citation type="submission" date="2022-07" db="EMBL/GenBank/DDBJ databases">
        <title>Genome Sequence of Physisporinus lineatus.</title>
        <authorList>
            <person name="Buettner E."/>
        </authorList>
    </citation>
    <scope>NUCLEOTIDE SEQUENCE</scope>
    <source>
        <strain evidence="1">VT162</strain>
    </source>
</reference>
<proteinExistence type="predicted"/>
<comment type="caution">
    <text evidence="1">The sequence shown here is derived from an EMBL/GenBank/DDBJ whole genome shotgun (WGS) entry which is preliminary data.</text>
</comment>
<keyword evidence="2" id="KW-1185">Reference proteome</keyword>
<sequence>MVIFLHNSPPIVDPILDALSEDDATLASCSLVCRQWVNASRLRLFQTVRISKGTDRLAGFTDLLDSSEIIREAVRRLIIAPATSCESHVQGIPLAALIYLILTKLPNLTALTLQYIPLRYWVPDLHPRTIRLKQLFIGSLISSGNLESEIQNFLGLYEKVEVLCIGDIRQLEMIDQGAFPPQTSPPSRLPVETLIVEEPHVLPALRHALCPRTLRSLSVRLGRWATTTTLDVIFQTRSFLECYGPSLRHLDIHPTPFSIPAALWWPWHELGVSYCTSLESLVFYISMSTRSSIYTYQPYSWNPLVVLQSISSPLRKMRIRFQIVGDRDDIPNMLLTAVRWERLDALVARYRDTLEVVEFEMAYERLGLRELKDECEIVESKLPQLATLGLLRFV</sequence>
<dbReference type="AlphaFoldDB" id="A0AAD5UZW2"/>
<dbReference type="SUPFAM" id="SSF52047">
    <property type="entry name" value="RNI-like"/>
    <property type="match status" value="1"/>
</dbReference>
<evidence type="ECO:0000313" key="1">
    <source>
        <dbReference type="EMBL" id="KAJ3482383.1"/>
    </source>
</evidence>
<evidence type="ECO:0000313" key="2">
    <source>
        <dbReference type="Proteomes" id="UP001212997"/>
    </source>
</evidence>
<evidence type="ECO:0008006" key="3">
    <source>
        <dbReference type="Google" id="ProtNLM"/>
    </source>
</evidence>
<dbReference type="Proteomes" id="UP001212997">
    <property type="component" value="Unassembled WGS sequence"/>
</dbReference>